<feature type="compositionally biased region" description="Low complexity" evidence="1">
    <location>
        <begin position="258"/>
        <end position="267"/>
    </location>
</feature>
<organism evidence="2 3">
    <name type="scientific">Mycena maculata</name>
    <dbReference type="NCBI Taxonomy" id="230809"/>
    <lineage>
        <taxon>Eukaryota</taxon>
        <taxon>Fungi</taxon>
        <taxon>Dikarya</taxon>
        <taxon>Basidiomycota</taxon>
        <taxon>Agaricomycotina</taxon>
        <taxon>Agaricomycetes</taxon>
        <taxon>Agaricomycetidae</taxon>
        <taxon>Agaricales</taxon>
        <taxon>Marasmiineae</taxon>
        <taxon>Mycenaceae</taxon>
        <taxon>Mycena</taxon>
    </lineage>
</organism>
<feature type="compositionally biased region" description="Acidic residues" evidence="1">
    <location>
        <begin position="46"/>
        <end position="56"/>
    </location>
</feature>
<feature type="compositionally biased region" description="Pro residues" evidence="1">
    <location>
        <begin position="294"/>
        <end position="305"/>
    </location>
</feature>
<reference evidence="2" key="1">
    <citation type="submission" date="2023-03" db="EMBL/GenBank/DDBJ databases">
        <title>Massive genome expansion in bonnet fungi (Mycena s.s.) driven by repeated elements and novel gene families across ecological guilds.</title>
        <authorList>
            <consortium name="Lawrence Berkeley National Laboratory"/>
            <person name="Harder C.B."/>
            <person name="Miyauchi S."/>
            <person name="Viragh M."/>
            <person name="Kuo A."/>
            <person name="Thoen E."/>
            <person name="Andreopoulos B."/>
            <person name="Lu D."/>
            <person name="Skrede I."/>
            <person name="Drula E."/>
            <person name="Henrissat B."/>
            <person name="Morin E."/>
            <person name="Kohler A."/>
            <person name="Barry K."/>
            <person name="LaButti K."/>
            <person name="Morin E."/>
            <person name="Salamov A."/>
            <person name="Lipzen A."/>
            <person name="Mereny Z."/>
            <person name="Hegedus B."/>
            <person name="Baldrian P."/>
            <person name="Stursova M."/>
            <person name="Weitz H."/>
            <person name="Taylor A."/>
            <person name="Grigoriev I.V."/>
            <person name="Nagy L.G."/>
            <person name="Martin F."/>
            <person name="Kauserud H."/>
        </authorList>
    </citation>
    <scope>NUCLEOTIDE SEQUENCE</scope>
    <source>
        <strain evidence="2">CBHHK188m</strain>
    </source>
</reference>
<sequence length="305" mass="33330">MGRWTVAEWQAQTQQYPFDPLPGGVGELGYGDEIYPHRINTVLDEKEGEFEDEEAGNEYGKPLPARPMMRTSPRSRPPTPPSKTTRPTTYEYPILVDRPPGGVVHKLFGALRKTGHTRGQRDTFGEARDESKYRRPRKGGLEFVMVTPARPPLRSPDGHRPREFLARSGLKRIKSRAKLDAPSKAAESGGGYMYHGQGLQVFVSTHTMATPSAPDAGRPRVFFPRSSSLAATRDNALPRPPSLPEAKSQNKPQPPRALPALPAGRGPDTATSKIHGRGSSKGSNSKSTGRIRPLPVPARAPISPL</sequence>
<dbReference type="EMBL" id="JARJLG010000187">
    <property type="protein sequence ID" value="KAJ7730864.1"/>
    <property type="molecule type" value="Genomic_DNA"/>
</dbReference>
<evidence type="ECO:0000313" key="2">
    <source>
        <dbReference type="EMBL" id="KAJ7730864.1"/>
    </source>
</evidence>
<feature type="region of interest" description="Disordered" evidence="1">
    <location>
        <begin position="115"/>
        <end position="134"/>
    </location>
</feature>
<feature type="compositionally biased region" description="Low complexity" evidence="1">
    <location>
        <begin position="280"/>
        <end position="290"/>
    </location>
</feature>
<feature type="compositionally biased region" description="Basic and acidic residues" evidence="1">
    <location>
        <begin position="119"/>
        <end position="133"/>
    </location>
</feature>
<dbReference type="AlphaFoldDB" id="A0AAD7MSL2"/>
<accession>A0AAD7MSL2</accession>
<name>A0AAD7MSL2_9AGAR</name>
<evidence type="ECO:0000256" key="1">
    <source>
        <dbReference type="SAM" id="MobiDB-lite"/>
    </source>
</evidence>
<gene>
    <name evidence="2" type="ORF">DFH07DRAFT_945307</name>
</gene>
<protein>
    <submittedName>
        <fullName evidence="2">Uncharacterized protein</fullName>
    </submittedName>
</protein>
<proteinExistence type="predicted"/>
<keyword evidence="3" id="KW-1185">Reference proteome</keyword>
<feature type="region of interest" description="Disordered" evidence="1">
    <location>
        <begin position="46"/>
        <end position="96"/>
    </location>
</feature>
<evidence type="ECO:0000313" key="3">
    <source>
        <dbReference type="Proteomes" id="UP001215280"/>
    </source>
</evidence>
<comment type="caution">
    <text evidence="2">The sequence shown here is derived from an EMBL/GenBank/DDBJ whole genome shotgun (WGS) entry which is preliminary data.</text>
</comment>
<dbReference type="Proteomes" id="UP001215280">
    <property type="component" value="Unassembled WGS sequence"/>
</dbReference>
<feature type="region of interest" description="Disordered" evidence="1">
    <location>
        <begin position="227"/>
        <end position="305"/>
    </location>
</feature>